<evidence type="ECO:0000256" key="1">
    <source>
        <dbReference type="ARBA" id="ARBA00010699"/>
    </source>
</evidence>
<dbReference type="PANTHER" id="PTHR11138">
    <property type="entry name" value="METHIONYL-TRNA FORMYLTRANSFERASE"/>
    <property type="match status" value="1"/>
</dbReference>
<dbReference type="GO" id="GO:0005829">
    <property type="term" value="C:cytosol"/>
    <property type="evidence" value="ECO:0007669"/>
    <property type="project" value="TreeGrafter"/>
</dbReference>
<dbReference type="InterPro" id="IPR044135">
    <property type="entry name" value="Met-tRNA-FMT_C"/>
</dbReference>
<dbReference type="Pfam" id="PF02911">
    <property type="entry name" value="Formyl_trans_C"/>
    <property type="match status" value="1"/>
</dbReference>
<dbReference type="EMBL" id="LCFD01000003">
    <property type="protein sequence ID" value="KKS87219.1"/>
    <property type="molecule type" value="Genomic_DNA"/>
</dbReference>
<evidence type="ECO:0000313" key="8">
    <source>
        <dbReference type="EMBL" id="KKS87219.1"/>
    </source>
</evidence>
<dbReference type="InterPro" id="IPR041711">
    <property type="entry name" value="Met-tRNA-FMT_N"/>
</dbReference>
<dbReference type="Proteomes" id="UP000034050">
    <property type="component" value="Unassembled WGS sequence"/>
</dbReference>
<feature type="domain" description="Formyl transferase C-terminal" evidence="7">
    <location>
        <begin position="255"/>
        <end position="299"/>
    </location>
</feature>
<evidence type="ECO:0000256" key="5">
    <source>
        <dbReference type="SAM" id="Phobius"/>
    </source>
</evidence>
<dbReference type="CDD" id="cd08704">
    <property type="entry name" value="Met_tRNA_FMT_C"/>
    <property type="match status" value="1"/>
</dbReference>
<organism evidence="8 9">
    <name type="scientific">Candidatus Gottesmanbacteria bacterium GW2011_GWB1_43_11</name>
    <dbReference type="NCBI Taxonomy" id="1618446"/>
    <lineage>
        <taxon>Bacteria</taxon>
        <taxon>Candidatus Gottesmaniibacteriota</taxon>
    </lineage>
</organism>
<dbReference type="AlphaFoldDB" id="A0A0G1CNU0"/>
<feature type="domain" description="Formyl transferase N-terminal" evidence="6">
    <location>
        <begin position="26"/>
        <end position="205"/>
    </location>
</feature>
<comment type="similarity">
    <text evidence="1">Belongs to the Fmt family.</text>
</comment>
<name>A0A0G1CNU0_9BACT</name>
<comment type="caution">
    <text evidence="8">The sequence shown here is derived from an EMBL/GenBank/DDBJ whole genome shotgun (WGS) entry which is preliminary data.</text>
</comment>
<reference evidence="8 9" key="1">
    <citation type="journal article" date="2015" name="Nature">
        <title>rRNA introns, odd ribosomes, and small enigmatic genomes across a large radiation of phyla.</title>
        <authorList>
            <person name="Brown C.T."/>
            <person name="Hug L.A."/>
            <person name="Thomas B.C."/>
            <person name="Sharon I."/>
            <person name="Castelle C.J."/>
            <person name="Singh A."/>
            <person name="Wilkins M.J."/>
            <person name="Williams K.H."/>
            <person name="Banfield J.F."/>
        </authorList>
    </citation>
    <scope>NUCLEOTIDE SEQUENCE [LARGE SCALE GENOMIC DNA]</scope>
</reference>
<keyword evidence="5" id="KW-1133">Transmembrane helix</keyword>
<dbReference type="SUPFAM" id="SSF53328">
    <property type="entry name" value="Formyltransferase"/>
    <property type="match status" value="1"/>
</dbReference>
<dbReference type="InterPro" id="IPR002376">
    <property type="entry name" value="Formyl_transf_N"/>
</dbReference>
<dbReference type="Gene3D" id="3.40.50.12230">
    <property type="match status" value="1"/>
</dbReference>
<feature type="transmembrane region" description="Helical" evidence="5">
    <location>
        <begin position="29"/>
        <end position="49"/>
    </location>
</feature>
<evidence type="ECO:0000256" key="2">
    <source>
        <dbReference type="ARBA" id="ARBA00012261"/>
    </source>
</evidence>
<dbReference type="InterPro" id="IPR005793">
    <property type="entry name" value="Formyl_trans_C"/>
</dbReference>
<evidence type="ECO:0000313" key="9">
    <source>
        <dbReference type="Proteomes" id="UP000034050"/>
    </source>
</evidence>
<evidence type="ECO:0000256" key="3">
    <source>
        <dbReference type="ARBA" id="ARBA00022679"/>
    </source>
</evidence>
<dbReference type="InterPro" id="IPR036477">
    <property type="entry name" value="Formyl_transf_N_sf"/>
</dbReference>
<evidence type="ECO:0000256" key="4">
    <source>
        <dbReference type="ARBA" id="ARBA00022917"/>
    </source>
</evidence>
<accession>A0A0G1CNU0</accession>
<keyword evidence="3 8" id="KW-0808">Transferase</keyword>
<gene>
    <name evidence="8" type="ORF">UV61_C0003G0072</name>
</gene>
<dbReference type="GO" id="GO:0004479">
    <property type="term" value="F:methionyl-tRNA formyltransferase activity"/>
    <property type="evidence" value="ECO:0007669"/>
    <property type="project" value="UniProtKB-EC"/>
</dbReference>
<keyword evidence="4" id="KW-0648">Protein biosynthesis</keyword>
<dbReference type="EC" id="2.1.2.9" evidence="2"/>
<proteinExistence type="inferred from homology"/>
<dbReference type="SUPFAM" id="SSF50486">
    <property type="entry name" value="FMT C-terminal domain-like"/>
    <property type="match status" value="1"/>
</dbReference>
<protein>
    <recommendedName>
        <fullName evidence="2">methionyl-tRNA formyltransferase</fullName>
        <ecNumber evidence="2">2.1.2.9</ecNumber>
    </recommendedName>
</protein>
<evidence type="ECO:0000259" key="6">
    <source>
        <dbReference type="Pfam" id="PF00551"/>
    </source>
</evidence>
<sequence length="338" mass="38357">MKNSTNNNKTIEQLNNKLIKLAFFGTPDYSLIVLESLFAAGFPIVCVVTKPPRPIGRKQILTPTPVSVWAEKNKIPVLTPQSYPDKPWLFASEDETTKQVLKFQPELLVSADYTQKIPMSLVEQVKYSGLNIHPSLLPAYRGPAPVPWAIANGEKETGVSLVTLAEKFDAGKVIAQEKEKISPTDTTDSLLTKLFTKGGELLIKTLTPPNLPFLKGEESPLFMKERVRVSYYPRLTRDTGFEPWENIKEAITTGKEAIRIDRKWRAFHPWPGIWTKIKLKVQSSKFEEKRLKILKLHLTMNYELRTMNLVLDELQLEGKQPVSGNHLTELLSHLNFNP</sequence>
<keyword evidence="5" id="KW-0812">Transmembrane</keyword>
<dbReference type="STRING" id="1618446.UV61_C0003G0072"/>
<dbReference type="Pfam" id="PF00551">
    <property type="entry name" value="Formyl_trans_N"/>
    <property type="match status" value="1"/>
</dbReference>
<dbReference type="InterPro" id="IPR011034">
    <property type="entry name" value="Formyl_transferase-like_C_sf"/>
</dbReference>
<dbReference type="PANTHER" id="PTHR11138:SF5">
    <property type="entry name" value="METHIONYL-TRNA FORMYLTRANSFERASE, MITOCHONDRIAL"/>
    <property type="match status" value="1"/>
</dbReference>
<keyword evidence="5" id="KW-0472">Membrane</keyword>
<dbReference type="CDD" id="cd08646">
    <property type="entry name" value="FMT_core_Met-tRNA-FMT_N"/>
    <property type="match status" value="1"/>
</dbReference>
<evidence type="ECO:0000259" key="7">
    <source>
        <dbReference type="Pfam" id="PF02911"/>
    </source>
</evidence>